<dbReference type="InterPro" id="IPR008538">
    <property type="entry name" value="Uma2"/>
</dbReference>
<dbReference type="EMBL" id="CAACVJ010000224">
    <property type="protein sequence ID" value="VEP14992.1"/>
    <property type="molecule type" value="Genomic_DNA"/>
</dbReference>
<dbReference type="Gene3D" id="3.90.1570.10">
    <property type="entry name" value="tt1808, chain A"/>
    <property type="match status" value="1"/>
</dbReference>
<proteinExistence type="predicted"/>
<name>A0A563VU42_9CYAN</name>
<dbReference type="AlphaFoldDB" id="A0A563VU42"/>
<feature type="domain" description="Putative restriction endonuclease" evidence="1">
    <location>
        <begin position="11"/>
        <end position="174"/>
    </location>
</feature>
<dbReference type="PANTHER" id="PTHR34107">
    <property type="entry name" value="SLL0198 PROTEIN-RELATED"/>
    <property type="match status" value="1"/>
</dbReference>
<evidence type="ECO:0000313" key="2">
    <source>
        <dbReference type="EMBL" id="VEP14992.1"/>
    </source>
</evidence>
<accession>A0A563VU42</accession>
<dbReference type="RefSeq" id="WP_144865196.1">
    <property type="nucleotide sequence ID" value="NZ_LR213790.1"/>
</dbReference>
<dbReference type="InterPro" id="IPR012296">
    <property type="entry name" value="Nuclease_put_TT1808"/>
</dbReference>
<evidence type="ECO:0000313" key="3">
    <source>
        <dbReference type="Proteomes" id="UP000320055"/>
    </source>
</evidence>
<dbReference type="SUPFAM" id="SSF52980">
    <property type="entry name" value="Restriction endonuclease-like"/>
    <property type="match status" value="1"/>
</dbReference>
<gene>
    <name evidence="2" type="ORF">H1P_300014</name>
</gene>
<sequence length="186" mass="20869">MVTSTTKLTIEEFFNLPEDDFTYELVDGQAIPKMSPKSFHSAVQAALIVLLQNWCHNKGRLYPEWAIRLKRNGSDWVPIPDLTYISYDCLSADWILDEACPVASELAIEIISPGQTFGDLAEKATDYLQAGVARVWLIDTKAQTITVFYPDTLPKTFRATTIINDDLLPELEITPQQIFQQAGLAS</sequence>
<protein>
    <recommendedName>
        <fullName evidence="1">Putative restriction endonuclease domain-containing protein</fullName>
    </recommendedName>
</protein>
<dbReference type="OrthoDB" id="422405at2"/>
<dbReference type="Pfam" id="PF05685">
    <property type="entry name" value="Uma2"/>
    <property type="match status" value="1"/>
</dbReference>
<keyword evidence="3" id="KW-1185">Reference proteome</keyword>
<organism evidence="2 3">
    <name type="scientific">Hyella patelloides LEGE 07179</name>
    <dbReference type="NCBI Taxonomy" id="945734"/>
    <lineage>
        <taxon>Bacteria</taxon>
        <taxon>Bacillati</taxon>
        <taxon>Cyanobacteriota</taxon>
        <taxon>Cyanophyceae</taxon>
        <taxon>Pleurocapsales</taxon>
        <taxon>Hyellaceae</taxon>
        <taxon>Hyella</taxon>
    </lineage>
</organism>
<dbReference type="PANTHER" id="PTHR34107:SF1">
    <property type="entry name" value="SLL0198 PROTEIN"/>
    <property type="match status" value="1"/>
</dbReference>
<reference evidence="2 3" key="1">
    <citation type="submission" date="2019-01" db="EMBL/GenBank/DDBJ databases">
        <authorList>
            <person name="Brito A."/>
        </authorList>
    </citation>
    <scope>NUCLEOTIDE SEQUENCE [LARGE SCALE GENOMIC DNA]</scope>
    <source>
        <strain evidence="2">1</strain>
    </source>
</reference>
<dbReference type="Proteomes" id="UP000320055">
    <property type="component" value="Unassembled WGS sequence"/>
</dbReference>
<dbReference type="InterPro" id="IPR011335">
    <property type="entry name" value="Restrct_endonuc-II-like"/>
</dbReference>
<evidence type="ECO:0000259" key="1">
    <source>
        <dbReference type="Pfam" id="PF05685"/>
    </source>
</evidence>
<dbReference type="CDD" id="cd06260">
    <property type="entry name" value="DUF820-like"/>
    <property type="match status" value="1"/>
</dbReference>